<feature type="domain" description="Polysaccharide export protein N-terminal" evidence="2">
    <location>
        <begin position="49"/>
        <end position="121"/>
    </location>
</feature>
<keyword evidence="5" id="KW-1185">Reference proteome</keyword>
<dbReference type="InterPro" id="IPR003715">
    <property type="entry name" value="Poly_export_N"/>
</dbReference>
<dbReference type="AlphaFoldDB" id="A0A1I6L5Y0"/>
<evidence type="ECO:0000259" key="3">
    <source>
        <dbReference type="Pfam" id="PF10531"/>
    </source>
</evidence>
<dbReference type="GO" id="GO:0015159">
    <property type="term" value="F:polysaccharide transmembrane transporter activity"/>
    <property type="evidence" value="ECO:0007669"/>
    <property type="project" value="InterPro"/>
</dbReference>
<dbReference type="Gene3D" id="3.10.560.10">
    <property type="entry name" value="Outer membrane lipoprotein wza domain like"/>
    <property type="match status" value="1"/>
</dbReference>
<evidence type="ECO:0000259" key="2">
    <source>
        <dbReference type="Pfam" id="PF02563"/>
    </source>
</evidence>
<name>A0A1I6L5Y0_9SPHN</name>
<dbReference type="Pfam" id="PF02563">
    <property type="entry name" value="Poly_export"/>
    <property type="match status" value="1"/>
</dbReference>
<organism evidence="4 5">
    <name type="scientific">Sphingomonas jatrophae</name>
    <dbReference type="NCBI Taxonomy" id="1166337"/>
    <lineage>
        <taxon>Bacteria</taxon>
        <taxon>Pseudomonadati</taxon>
        <taxon>Pseudomonadota</taxon>
        <taxon>Alphaproteobacteria</taxon>
        <taxon>Sphingomonadales</taxon>
        <taxon>Sphingomonadaceae</taxon>
        <taxon>Sphingomonas</taxon>
    </lineage>
</organism>
<gene>
    <name evidence="4" type="ORF">SAMN05192580_2340</name>
</gene>
<sequence>MRFRQMLFGVAAVATLLSGCGSVRDKRMSYNPTNFSAPDELPVQDMLATYRVGPGDVVTVSVFGVDSLSGDRAVDPAGNLTMPLIGAVPAAGKSTQELGTELASRLGARYLQQPQVTVTIKTAVARTVTVDGSVGAPGLYPVPDKTTLLKTIAMARGTSQGANPKKVVVFRQINGQRNAAAFDLTTIRDGIDPDPVIYANDVVVVDGRETNATWMALLQAVPVIGLFARVY</sequence>
<dbReference type="PANTHER" id="PTHR33619">
    <property type="entry name" value="POLYSACCHARIDE EXPORT PROTEIN GFCE-RELATED"/>
    <property type="match status" value="1"/>
</dbReference>
<proteinExistence type="predicted"/>
<keyword evidence="1" id="KW-0732">Signal</keyword>
<dbReference type="InterPro" id="IPR049712">
    <property type="entry name" value="Poly_export"/>
</dbReference>
<dbReference type="InterPro" id="IPR019554">
    <property type="entry name" value="Soluble_ligand-bd"/>
</dbReference>
<dbReference type="STRING" id="1166337.SAMN05192580_2340"/>
<protein>
    <submittedName>
        <fullName evidence="4">Polysaccharide export outer membrane protein</fullName>
    </submittedName>
</protein>
<dbReference type="RefSeq" id="WP_165611288.1">
    <property type="nucleotide sequence ID" value="NZ_FOZG01000002.1"/>
</dbReference>
<dbReference type="PANTHER" id="PTHR33619:SF3">
    <property type="entry name" value="POLYSACCHARIDE EXPORT PROTEIN GFCE-RELATED"/>
    <property type="match status" value="1"/>
</dbReference>
<feature type="domain" description="Soluble ligand binding" evidence="3">
    <location>
        <begin position="128"/>
        <end position="175"/>
    </location>
</feature>
<dbReference type="Proteomes" id="UP000198824">
    <property type="component" value="Unassembled WGS sequence"/>
</dbReference>
<dbReference type="Gene3D" id="3.30.1950.10">
    <property type="entry name" value="wza like domain"/>
    <property type="match status" value="1"/>
</dbReference>
<accession>A0A1I6L5Y0</accession>
<evidence type="ECO:0000313" key="5">
    <source>
        <dbReference type="Proteomes" id="UP000198824"/>
    </source>
</evidence>
<dbReference type="PROSITE" id="PS51257">
    <property type="entry name" value="PROKAR_LIPOPROTEIN"/>
    <property type="match status" value="1"/>
</dbReference>
<dbReference type="EMBL" id="FOZG01000002">
    <property type="protein sequence ID" value="SFR98856.1"/>
    <property type="molecule type" value="Genomic_DNA"/>
</dbReference>
<dbReference type="Pfam" id="PF10531">
    <property type="entry name" value="SLBB"/>
    <property type="match status" value="1"/>
</dbReference>
<evidence type="ECO:0000256" key="1">
    <source>
        <dbReference type="ARBA" id="ARBA00022729"/>
    </source>
</evidence>
<reference evidence="4 5" key="1">
    <citation type="submission" date="2016-10" db="EMBL/GenBank/DDBJ databases">
        <authorList>
            <person name="de Groot N.N."/>
        </authorList>
    </citation>
    <scope>NUCLEOTIDE SEQUENCE [LARGE SCALE GENOMIC DNA]</scope>
    <source>
        <strain evidence="4 5">S5-249</strain>
    </source>
</reference>
<evidence type="ECO:0000313" key="4">
    <source>
        <dbReference type="EMBL" id="SFR98856.1"/>
    </source>
</evidence>